<dbReference type="AlphaFoldDB" id="A0A8J9W9P2"/>
<dbReference type="OrthoDB" id="7438165at2759"/>
<dbReference type="Proteomes" id="UP000838878">
    <property type="component" value="Chromosome 8"/>
</dbReference>
<accession>A0A8J9W9P2</accession>
<sequence length="252" mass="29094">MANRKVTYSNVFARDGQHFYGLIRQDFKALVYVNTKKNNLTYPQNWDKNQDCKNYFHEDPEIKAGFSEAEFSKAFNPDSEFLRVLKSALEYQGFDPKVILRQLLRNRNSFLKGERELKEWDLSNVSDDFAVKDDTAEINKFSNKGPLSKDIAFLIIMFLLRNKHISKIIKKLISGISEILEMLKEKYEIKDEVRASGTSLNSKDITLPRIAGVIIENPLLRALRVLMETVNDLLLISFPAFFSRTPTNESLS</sequence>
<dbReference type="EMBL" id="OV170228">
    <property type="protein sequence ID" value="CAH0730227.1"/>
    <property type="molecule type" value="Genomic_DNA"/>
</dbReference>
<protein>
    <submittedName>
        <fullName evidence="1">Uncharacterized protein</fullName>
    </submittedName>
</protein>
<evidence type="ECO:0000313" key="1">
    <source>
        <dbReference type="EMBL" id="CAH0730227.1"/>
    </source>
</evidence>
<name>A0A8J9W9P2_9NEOP</name>
<evidence type="ECO:0000313" key="2">
    <source>
        <dbReference type="Proteomes" id="UP000838878"/>
    </source>
</evidence>
<reference evidence="1" key="1">
    <citation type="submission" date="2021-12" db="EMBL/GenBank/DDBJ databases">
        <authorList>
            <person name="Martin H S."/>
        </authorList>
    </citation>
    <scope>NUCLEOTIDE SEQUENCE</scope>
</reference>
<keyword evidence="2" id="KW-1185">Reference proteome</keyword>
<gene>
    <name evidence="1" type="ORF">BINO364_LOCUS15229</name>
</gene>
<organism evidence="1 2">
    <name type="scientific">Brenthis ino</name>
    <name type="common">lesser marbled fritillary</name>
    <dbReference type="NCBI Taxonomy" id="405034"/>
    <lineage>
        <taxon>Eukaryota</taxon>
        <taxon>Metazoa</taxon>
        <taxon>Ecdysozoa</taxon>
        <taxon>Arthropoda</taxon>
        <taxon>Hexapoda</taxon>
        <taxon>Insecta</taxon>
        <taxon>Pterygota</taxon>
        <taxon>Neoptera</taxon>
        <taxon>Endopterygota</taxon>
        <taxon>Lepidoptera</taxon>
        <taxon>Glossata</taxon>
        <taxon>Ditrysia</taxon>
        <taxon>Papilionoidea</taxon>
        <taxon>Nymphalidae</taxon>
        <taxon>Heliconiinae</taxon>
        <taxon>Argynnini</taxon>
        <taxon>Brenthis</taxon>
    </lineage>
</organism>
<feature type="non-terminal residue" evidence="1">
    <location>
        <position position="252"/>
    </location>
</feature>
<proteinExistence type="predicted"/>